<dbReference type="PANTHER" id="PTHR20991:SF0">
    <property type="entry name" value="PROTEIN PTHB1"/>
    <property type="match status" value="1"/>
</dbReference>
<dbReference type="PANTHER" id="PTHR20991">
    <property type="entry name" value="PARATHYROID HORMONE-RESPONSIVE B1 GENE"/>
    <property type="match status" value="1"/>
</dbReference>
<reference evidence="5 6" key="1">
    <citation type="journal article" date="2018" name="Gigascience">
        <title>Genomes of trombidid mites reveal novel predicted allergens and laterally-transferred genes associated with secondary metabolism.</title>
        <authorList>
            <person name="Dong X."/>
            <person name="Chaisiri K."/>
            <person name="Xia D."/>
            <person name="Armstrong S.D."/>
            <person name="Fang Y."/>
            <person name="Donnelly M.J."/>
            <person name="Kadowaki T."/>
            <person name="McGarry J.W."/>
            <person name="Darby A.C."/>
            <person name="Makepeace B.L."/>
        </authorList>
    </citation>
    <scope>NUCLEOTIDE SEQUENCE [LARGE SCALE GENOMIC DNA]</scope>
    <source>
        <strain evidence="5">UoL-UT</strain>
    </source>
</reference>
<dbReference type="Pfam" id="PF14727">
    <property type="entry name" value="PHTB1_N"/>
    <property type="match status" value="1"/>
</dbReference>
<dbReference type="EMBL" id="NCKV01000036">
    <property type="protein sequence ID" value="RWS31880.1"/>
    <property type="molecule type" value="Genomic_DNA"/>
</dbReference>
<dbReference type="Pfam" id="PF23337">
    <property type="entry name" value="PTHB1_pf"/>
    <property type="match status" value="1"/>
</dbReference>
<dbReference type="OrthoDB" id="10262646at2759"/>
<name>A0A443SWJ0_9ACAR</name>
<dbReference type="InterPro" id="IPR028074">
    <property type="entry name" value="PHTB1_GAE_dom"/>
</dbReference>
<organism evidence="5 6">
    <name type="scientific">Leptotrombidium deliense</name>
    <dbReference type="NCBI Taxonomy" id="299467"/>
    <lineage>
        <taxon>Eukaryota</taxon>
        <taxon>Metazoa</taxon>
        <taxon>Ecdysozoa</taxon>
        <taxon>Arthropoda</taxon>
        <taxon>Chelicerata</taxon>
        <taxon>Arachnida</taxon>
        <taxon>Acari</taxon>
        <taxon>Acariformes</taxon>
        <taxon>Trombidiformes</taxon>
        <taxon>Prostigmata</taxon>
        <taxon>Anystina</taxon>
        <taxon>Parasitengona</taxon>
        <taxon>Trombiculoidea</taxon>
        <taxon>Trombiculidae</taxon>
        <taxon>Leptotrombidium</taxon>
    </lineage>
</organism>
<dbReference type="VEuPathDB" id="VectorBase:LDEU000167"/>
<evidence type="ECO:0000259" key="1">
    <source>
        <dbReference type="Pfam" id="PF14727"/>
    </source>
</evidence>
<proteinExistence type="predicted"/>
<sequence length="815" mass="90492">MSLFQARDWWGLQCGDDEHFDNYSLCVANIDNSPDGIDKVLIGSHSGILRVFAINRNGNEESLAAFQANDLLLEADLQSPILHVASGMFLSATDKTNLAVLHPRKLCVYSISATAGVAEHGSAYNMLLIYEHNIHRSAFNLVVGSFGHVKGRDFLCVQCLDGTLSFYEQESFAFTRFLPNFLLAAPIVYVPQNDSFIVSTCNWSLESYRYQVLAISKDDEDSNKLKSTGRKATPDWSLMIGEPIIDISFVSLEKNSWCVVVLGEHNMFAIKETGVIWFLKKFDFCPISMYTHLTENSDLIVLIASEMRTLLIYNNDVLKWAAKLPFTPIAIRRANVRSTKGSLVCLSENGFLCCCYLGTNPSMHIVANNSEVNITNYAEAEQELHELRKVINAFHMDSNAVPSLKSAAKNIQKSEVCITIGDVHSLVESSLKLTRTANNALQLLVVNVNLQSFVSITNVRLMVQVSDPISVEPKVVTFASIASNETAGETQFIIGLSDNYFPQNLKFNVIVTFVNSDGAPKVSQKHNFLPLSLLAKLSPAVKDATHCFVFDVQRSFNVDLKQLFFDLSDVTDTNATDGSSLNICFSDNNAAPVGVTVTSKASTQNIRIKSNSIVSLAFIVCELIRRLESRSVNFDKVSLDKSSLPMEEYLKLIESHLNCRHQLRIEHENLSLSASQFRALQKRMLVKLKDRNPTPLASLDLILENTHNKGWEERVETALITLFDNRIKDTAGISTFAKMELTVPENVDTIKKLITAAVEHIYAGDMLSAKTKSTTKTMQKSAHAAVNDTIPEEDEPENIANTHLHNSIVAKVSTV</sequence>
<feature type="domain" description="PTHB1 hairpin" evidence="4">
    <location>
        <begin position="643"/>
        <end position="709"/>
    </location>
</feature>
<feature type="domain" description="PTHB1 N-terminal" evidence="1">
    <location>
        <begin position="1"/>
        <end position="361"/>
    </location>
</feature>
<dbReference type="InterPro" id="IPR055362">
    <property type="entry name" value="PTHB1_pf_dom"/>
</dbReference>
<feature type="domain" description="PTHB1 platform" evidence="3">
    <location>
        <begin position="530"/>
        <end position="631"/>
    </location>
</feature>
<keyword evidence="6" id="KW-1185">Reference proteome</keyword>
<evidence type="ECO:0000313" key="5">
    <source>
        <dbReference type="EMBL" id="RWS31880.1"/>
    </source>
</evidence>
<evidence type="ECO:0000313" key="6">
    <source>
        <dbReference type="Proteomes" id="UP000288716"/>
    </source>
</evidence>
<accession>A0A443SWJ0</accession>
<dbReference type="Pfam" id="PF23338">
    <property type="entry name" value="PTHB1_hp"/>
    <property type="match status" value="1"/>
</dbReference>
<dbReference type="InterPro" id="IPR026511">
    <property type="entry name" value="PTHB1"/>
</dbReference>
<dbReference type="GO" id="GO:0016020">
    <property type="term" value="C:membrane"/>
    <property type="evidence" value="ECO:0007669"/>
    <property type="project" value="TreeGrafter"/>
</dbReference>
<dbReference type="GO" id="GO:0060271">
    <property type="term" value="P:cilium assembly"/>
    <property type="evidence" value="ECO:0007669"/>
    <property type="project" value="TreeGrafter"/>
</dbReference>
<evidence type="ECO:0000259" key="4">
    <source>
        <dbReference type="Pfam" id="PF23338"/>
    </source>
</evidence>
<dbReference type="GO" id="GO:0034464">
    <property type="term" value="C:BBSome"/>
    <property type="evidence" value="ECO:0007669"/>
    <property type="project" value="InterPro"/>
</dbReference>
<evidence type="ECO:0000259" key="2">
    <source>
        <dbReference type="Pfam" id="PF14728"/>
    </source>
</evidence>
<dbReference type="InterPro" id="IPR028073">
    <property type="entry name" value="PHTB1_N_dom"/>
</dbReference>
<dbReference type="Pfam" id="PF14728">
    <property type="entry name" value="PTHB1_GAE"/>
    <property type="match status" value="1"/>
</dbReference>
<dbReference type="Proteomes" id="UP000288716">
    <property type="component" value="Unassembled WGS sequence"/>
</dbReference>
<feature type="domain" description="PTHB1 GAE" evidence="2">
    <location>
        <begin position="445"/>
        <end position="525"/>
    </location>
</feature>
<dbReference type="AlphaFoldDB" id="A0A443SWJ0"/>
<evidence type="ECO:0000259" key="3">
    <source>
        <dbReference type="Pfam" id="PF23337"/>
    </source>
</evidence>
<protein>
    <submittedName>
        <fullName evidence="5">Uncharacterized protein</fullName>
    </submittedName>
</protein>
<dbReference type="STRING" id="299467.A0A443SWJ0"/>
<dbReference type="InterPro" id="IPR055363">
    <property type="entry name" value="PTHB1_hp_dom"/>
</dbReference>
<comment type="caution">
    <text evidence="5">The sequence shown here is derived from an EMBL/GenBank/DDBJ whole genome shotgun (WGS) entry which is preliminary data.</text>
</comment>
<gene>
    <name evidence="5" type="ORF">B4U80_04015</name>
</gene>